<dbReference type="InterPro" id="IPR000477">
    <property type="entry name" value="RT_dom"/>
</dbReference>
<organism evidence="2 3">
    <name type="scientific">Agathobacter rectalis</name>
    <dbReference type="NCBI Taxonomy" id="39491"/>
    <lineage>
        <taxon>Bacteria</taxon>
        <taxon>Bacillati</taxon>
        <taxon>Bacillota</taxon>
        <taxon>Clostridia</taxon>
        <taxon>Lachnospirales</taxon>
        <taxon>Lachnospiraceae</taxon>
        <taxon>Agathobacter</taxon>
    </lineage>
</organism>
<evidence type="ECO:0000313" key="2">
    <source>
        <dbReference type="EMBL" id="MSC60129.1"/>
    </source>
</evidence>
<dbReference type="SUPFAM" id="SSF56672">
    <property type="entry name" value="DNA/RNA polymerases"/>
    <property type="match status" value="1"/>
</dbReference>
<dbReference type="PANTHER" id="PTHR34047">
    <property type="entry name" value="NUCLEAR INTRON MATURASE 1, MITOCHONDRIAL-RELATED"/>
    <property type="match status" value="1"/>
</dbReference>
<comment type="caution">
    <text evidence="2">The sequence shown here is derived from an EMBL/GenBank/DDBJ whole genome shotgun (WGS) entry which is preliminary data.</text>
</comment>
<accession>A0A6L5T7F2</accession>
<gene>
    <name evidence="2" type="ORF">GKE07_07955</name>
</gene>
<evidence type="ECO:0000313" key="3">
    <source>
        <dbReference type="Proteomes" id="UP000479563"/>
    </source>
</evidence>
<dbReference type="Pfam" id="PF00078">
    <property type="entry name" value="RVT_1"/>
    <property type="match status" value="1"/>
</dbReference>
<dbReference type="PANTHER" id="PTHR34047:SF8">
    <property type="entry name" value="PROTEIN YKFC"/>
    <property type="match status" value="1"/>
</dbReference>
<dbReference type="InterPro" id="IPR051083">
    <property type="entry name" value="GrpII_Intron_Splice-Mob/Def"/>
</dbReference>
<dbReference type="AlphaFoldDB" id="A0A6L5T7F2"/>
<dbReference type="EMBL" id="WKQP01000010">
    <property type="protein sequence ID" value="MSC60129.1"/>
    <property type="molecule type" value="Genomic_DNA"/>
</dbReference>
<reference evidence="2 3" key="1">
    <citation type="journal article" date="2019" name="Nat. Med.">
        <title>A library of human gut bacterial isolates paired with longitudinal multiomics data enables mechanistic microbiome research.</title>
        <authorList>
            <person name="Poyet M."/>
            <person name="Groussin M."/>
            <person name="Gibbons S.M."/>
            <person name="Avila-Pacheco J."/>
            <person name="Jiang X."/>
            <person name="Kearney S.M."/>
            <person name="Perrotta A.R."/>
            <person name="Berdy B."/>
            <person name="Zhao S."/>
            <person name="Lieberman T.D."/>
            <person name="Swanson P.K."/>
            <person name="Smith M."/>
            <person name="Roesemann S."/>
            <person name="Alexander J.E."/>
            <person name="Rich S.A."/>
            <person name="Livny J."/>
            <person name="Vlamakis H."/>
            <person name="Clish C."/>
            <person name="Bullock K."/>
            <person name="Deik A."/>
            <person name="Scott J."/>
            <person name="Pierce K.A."/>
            <person name="Xavier R.J."/>
            <person name="Alm E.J."/>
        </authorList>
    </citation>
    <scope>NUCLEOTIDE SEQUENCE [LARGE SCALE GENOMIC DNA]</scope>
    <source>
        <strain evidence="2 3">BIOML-A11</strain>
    </source>
</reference>
<dbReference type="Proteomes" id="UP000479563">
    <property type="component" value="Unassembled WGS sequence"/>
</dbReference>
<evidence type="ECO:0000259" key="1">
    <source>
        <dbReference type="PROSITE" id="PS50878"/>
    </source>
</evidence>
<dbReference type="InterPro" id="IPR043502">
    <property type="entry name" value="DNA/RNA_pol_sf"/>
</dbReference>
<sequence length="415" mass="49181">MNSEERHQARYERRKAQREWVRREKLAEFDNFERIADVNSLIRANFDSRRGVMWKASVARYNMHFYRNAVKTHYDLMAGKNIHSGYYAFGIIERGKARSIHSLHYSERVIRRSACINSLVPILSINLIYDNGASLKGKGVKFSADRCETHLHQYFRKHGSNGGYILIIDFKKYFDNIQHEPLFEIIDKSFTDERIRFFAKSCIATTDADKPPEERGKGLYIGPEDSQIYAVAYPNKIDHLIKDQWRIHPYNRYMDDSYIIHESKEALTQIRDALFTEYRKMGIIPNEKKTQIVKLSRGFTFLKTKYFLTDTGKVIRKSDHDSIVRERRKLKKLKRFYDNGEMTIPQIEQSYMSWRGYILQKDAYDSVKSMDALFFDLFHTKPWKNKKNKSKRRVQNGRKKTVYSGRNQRPEVIAC</sequence>
<dbReference type="RefSeq" id="WP_154266945.1">
    <property type="nucleotide sequence ID" value="NZ_WKQP01000010.1"/>
</dbReference>
<feature type="domain" description="Reverse transcriptase" evidence="1">
    <location>
        <begin position="1"/>
        <end position="359"/>
    </location>
</feature>
<dbReference type="CDD" id="cd01646">
    <property type="entry name" value="RT_Bac_retron_I"/>
    <property type="match status" value="1"/>
</dbReference>
<protein>
    <recommendedName>
        <fullName evidence="1">Reverse transcriptase domain-containing protein</fullName>
    </recommendedName>
</protein>
<dbReference type="PROSITE" id="PS50878">
    <property type="entry name" value="RT_POL"/>
    <property type="match status" value="1"/>
</dbReference>
<proteinExistence type="predicted"/>
<name>A0A6L5T7F2_9FIRM</name>